<dbReference type="RefSeq" id="XP_040758033.1">
    <property type="nucleotide sequence ID" value="XM_040910232.1"/>
</dbReference>
<name>A0A165B5N3_9APHY</name>
<gene>
    <name evidence="1" type="ORF">LAESUDRAFT_732387</name>
</gene>
<dbReference type="InParanoid" id="A0A165B5N3"/>
<dbReference type="OrthoDB" id="2963168at2759"/>
<proteinExistence type="predicted"/>
<dbReference type="InterPro" id="IPR043129">
    <property type="entry name" value="ATPase_NBD"/>
</dbReference>
<dbReference type="PANTHER" id="PTHR14187:SF5">
    <property type="entry name" value="HEAT SHOCK 70 KDA PROTEIN 12A"/>
    <property type="match status" value="1"/>
</dbReference>
<sequence length="598" mass="66622">MASRKPYFGKCRKLVLSLDIGTTFSGVSYSILDPGEIPRINGVRRFPGQEGTASDSKIPSVVYYDKEGGVRACGAQATLSHVLLEAEDEKWIKVEWFKLHLQSHNELAAFSDEEMKYNFMTPVPPGKTIIDIYADFVSYLYRCTRSYIVETHAGGDVLWKSVEGNIDFVFSHPDGWGGWQQTKMRHAAVQAGLIPDSLEGHARVQFVTEGEASIHYCIASGLAIDSIKDDKTVMIVDAGGGTVDINTYQIANDDTLSMEEIARPECIFHGSTIVSFRARDFLKLKLSKSTFGNDEDIEEMFKQFDKSAKPTFSSPGDSVFIKFGSMRDRDLKAGIRNGQLALSGDEVASFFEPSISAIKQAIKRQLDEAEKPVSTVFLVGGFAASPYLFSQLNEYCVTLCVAFSRPDNHTHKAVAEGAISYYLDHFVSARIARFTYGTDCVTDYDAANPEHARRSNNVHSNASGRRVVGPCFSTILERGTKISEEAEFEKPFIQESLYSYKLDTIEADILRYKGSMKNPRWTDSEPDMFSKLCTVTADTSSVPKMPVLGKTGIYYKQKYRVVLSFGLTELKAQLSWIENGEERRGPATIVYDDELAIQ</sequence>
<evidence type="ECO:0000313" key="2">
    <source>
        <dbReference type="Proteomes" id="UP000076871"/>
    </source>
</evidence>
<dbReference type="Gene3D" id="3.30.420.40">
    <property type="match status" value="2"/>
</dbReference>
<dbReference type="EMBL" id="KV427689">
    <property type="protein sequence ID" value="KZT00293.1"/>
    <property type="molecule type" value="Genomic_DNA"/>
</dbReference>
<dbReference type="PANTHER" id="PTHR14187">
    <property type="entry name" value="ALPHA KINASE/ELONGATION FACTOR 2 KINASE"/>
    <property type="match status" value="1"/>
</dbReference>
<accession>A0A165B5N3</accession>
<organism evidence="1 2">
    <name type="scientific">Laetiporus sulphureus 93-53</name>
    <dbReference type="NCBI Taxonomy" id="1314785"/>
    <lineage>
        <taxon>Eukaryota</taxon>
        <taxon>Fungi</taxon>
        <taxon>Dikarya</taxon>
        <taxon>Basidiomycota</taxon>
        <taxon>Agaricomycotina</taxon>
        <taxon>Agaricomycetes</taxon>
        <taxon>Polyporales</taxon>
        <taxon>Laetiporus</taxon>
    </lineage>
</organism>
<evidence type="ECO:0000313" key="1">
    <source>
        <dbReference type="EMBL" id="KZT00293.1"/>
    </source>
</evidence>
<protein>
    <recommendedName>
        <fullName evidence="3">Actin-like ATPase domain-containing protein</fullName>
    </recommendedName>
</protein>
<dbReference type="Gene3D" id="3.90.640.10">
    <property type="entry name" value="Actin, Chain A, domain 4"/>
    <property type="match status" value="1"/>
</dbReference>
<dbReference type="CDD" id="cd10170">
    <property type="entry name" value="ASKHA_NBD_HSP70"/>
    <property type="match status" value="1"/>
</dbReference>
<dbReference type="Proteomes" id="UP000076871">
    <property type="component" value="Unassembled WGS sequence"/>
</dbReference>
<evidence type="ECO:0008006" key="3">
    <source>
        <dbReference type="Google" id="ProtNLM"/>
    </source>
</evidence>
<dbReference type="AlphaFoldDB" id="A0A165B5N3"/>
<reference evidence="1 2" key="1">
    <citation type="journal article" date="2016" name="Mol. Biol. Evol.">
        <title>Comparative Genomics of Early-Diverging Mushroom-Forming Fungi Provides Insights into the Origins of Lignocellulose Decay Capabilities.</title>
        <authorList>
            <person name="Nagy L.G."/>
            <person name="Riley R."/>
            <person name="Tritt A."/>
            <person name="Adam C."/>
            <person name="Daum C."/>
            <person name="Floudas D."/>
            <person name="Sun H."/>
            <person name="Yadav J.S."/>
            <person name="Pangilinan J."/>
            <person name="Larsson K.H."/>
            <person name="Matsuura K."/>
            <person name="Barry K."/>
            <person name="Labutti K."/>
            <person name="Kuo R."/>
            <person name="Ohm R.A."/>
            <person name="Bhattacharya S.S."/>
            <person name="Shirouzu T."/>
            <person name="Yoshinaga Y."/>
            <person name="Martin F.M."/>
            <person name="Grigoriev I.V."/>
            <person name="Hibbett D.S."/>
        </authorList>
    </citation>
    <scope>NUCLEOTIDE SEQUENCE [LARGE SCALE GENOMIC DNA]</scope>
    <source>
        <strain evidence="1 2">93-53</strain>
    </source>
</reference>
<dbReference type="STRING" id="1314785.A0A165B5N3"/>
<dbReference type="GeneID" id="63827261"/>
<dbReference type="SUPFAM" id="SSF53067">
    <property type="entry name" value="Actin-like ATPase domain"/>
    <property type="match status" value="2"/>
</dbReference>
<keyword evidence="2" id="KW-1185">Reference proteome</keyword>